<evidence type="ECO:0000313" key="6">
    <source>
        <dbReference type="Proteomes" id="UP000324800"/>
    </source>
</evidence>
<protein>
    <recommendedName>
        <fullName evidence="4">40S ribosomal protein S21</fullName>
    </recommendedName>
</protein>
<comment type="caution">
    <text evidence="5">The sequence shown here is derived from an EMBL/GenBank/DDBJ whole genome shotgun (WGS) entry which is preliminary data.</text>
</comment>
<evidence type="ECO:0000256" key="3">
    <source>
        <dbReference type="ARBA" id="ARBA00023274"/>
    </source>
</evidence>
<name>A0A5J4VW63_9EUKA</name>
<dbReference type="AlphaFoldDB" id="A0A5J4VW63"/>
<evidence type="ECO:0000256" key="1">
    <source>
        <dbReference type="ARBA" id="ARBA00010228"/>
    </source>
</evidence>
<dbReference type="Proteomes" id="UP000324800">
    <property type="component" value="Unassembled WGS sequence"/>
</dbReference>
<organism evidence="5 6">
    <name type="scientific">Streblomastix strix</name>
    <dbReference type="NCBI Taxonomy" id="222440"/>
    <lineage>
        <taxon>Eukaryota</taxon>
        <taxon>Metamonada</taxon>
        <taxon>Preaxostyla</taxon>
        <taxon>Oxymonadida</taxon>
        <taxon>Streblomastigidae</taxon>
        <taxon>Streblomastix</taxon>
    </lineage>
</organism>
<dbReference type="Gene3D" id="3.30.1230.20">
    <property type="match status" value="1"/>
</dbReference>
<sequence length="84" mass="9290">MHNEKNENVELYIPRKCSATNRLIAPQDHASVQISVPELDANGVITKKSKTYAICGLVRARAESDSTLIRLASEDKIINNIIKA</sequence>
<dbReference type="PIRSF" id="PIRSF002148">
    <property type="entry name" value="Ribosomal_S21e"/>
    <property type="match status" value="1"/>
</dbReference>
<evidence type="ECO:0000256" key="2">
    <source>
        <dbReference type="ARBA" id="ARBA00022980"/>
    </source>
</evidence>
<evidence type="ECO:0000313" key="5">
    <source>
        <dbReference type="EMBL" id="KAA6386519.1"/>
    </source>
</evidence>
<dbReference type="GO" id="GO:1990904">
    <property type="term" value="C:ribonucleoprotein complex"/>
    <property type="evidence" value="ECO:0007669"/>
    <property type="project" value="UniProtKB-KW"/>
</dbReference>
<dbReference type="EMBL" id="SNRW01004769">
    <property type="protein sequence ID" value="KAA6386519.1"/>
    <property type="molecule type" value="Genomic_DNA"/>
</dbReference>
<comment type="similarity">
    <text evidence="1 4">Belongs to the eukaryotic ribosomal protein eS21 family.</text>
</comment>
<dbReference type="PROSITE" id="PS00996">
    <property type="entry name" value="RIBOSOMAL_S21E"/>
    <property type="match status" value="1"/>
</dbReference>
<dbReference type="InterPro" id="IPR038579">
    <property type="entry name" value="Ribosomal_eS21_sf"/>
</dbReference>
<dbReference type="GO" id="GO:0006412">
    <property type="term" value="P:translation"/>
    <property type="evidence" value="ECO:0007669"/>
    <property type="project" value="InterPro"/>
</dbReference>
<keyword evidence="3 4" id="KW-0687">Ribonucleoprotein</keyword>
<dbReference type="InterPro" id="IPR018279">
    <property type="entry name" value="Ribosomal_eS21_CS"/>
</dbReference>
<keyword evidence="2 4" id="KW-0689">Ribosomal protein</keyword>
<dbReference type="PANTHER" id="PTHR10442">
    <property type="entry name" value="40S RIBOSOMAL PROTEIN S21"/>
    <property type="match status" value="1"/>
</dbReference>
<proteinExistence type="inferred from homology"/>
<dbReference type="GO" id="GO:0003735">
    <property type="term" value="F:structural constituent of ribosome"/>
    <property type="evidence" value="ECO:0007669"/>
    <property type="project" value="InterPro"/>
</dbReference>
<evidence type="ECO:0000256" key="4">
    <source>
        <dbReference type="PIRNR" id="PIRNR002148"/>
    </source>
</evidence>
<dbReference type="OrthoDB" id="278325at2759"/>
<gene>
    <name evidence="5" type="ORF">EZS28_017955</name>
</gene>
<dbReference type="InterPro" id="IPR001931">
    <property type="entry name" value="Ribosomal_eS21"/>
</dbReference>
<dbReference type="FunFam" id="3.30.1230.20:FF:000001">
    <property type="entry name" value="40S ribosomal protein S21"/>
    <property type="match status" value="1"/>
</dbReference>
<dbReference type="GO" id="GO:0022626">
    <property type="term" value="C:cytosolic ribosome"/>
    <property type="evidence" value="ECO:0007669"/>
    <property type="project" value="UniProtKB-ARBA"/>
</dbReference>
<accession>A0A5J4VW63</accession>
<reference evidence="5 6" key="1">
    <citation type="submission" date="2019-03" db="EMBL/GenBank/DDBJ databases">
        <title>Single cell metagenomics reveals metabolic interactions within the superorganism composed of flagellate Streblomastix strix and complex community of Bacteroidetes bacteria on its surface.</title>
        <authorList>
            <person name="Treitli S.C."/>
            <person name="Kolisko M."/>
            <person name="Husnik F."/>
            <person name="Keeling P."/>
            <person name="Hampl V."/>
        </authorList>
    </citation>
    <scope>NUCLEOTIDE SEQUENCE [LARGE SCALE GENOMIC DNA]</scope>
    <source>
        <strain evidence="5">ST1C</strain>
    </source>
</reference>
<dbReference type="Pfam" id="PF01249">
    <property type="entry name" value="Ribosomal_S21e"/>
    <property type="match status" value="1"/>
</dbReference>